<gene>
    <name evidence="12" type="ORF">POM88_044133</name>
</gene>
<feature type="compositionally biased region" description="Basic residues" evidence="8">
    <location>
        <begin position="1415"/>
        <end position="1427"/>
    </location>
</feature>
<dbReference type="GO" id="GO:0006367">
    <property type="term" value="P:transcription initiation at RNA polymerase II promoter"/>
    <property type="evidence" value="ECO:0007669"/>
    <property type="project" value="TreeGrafter"/>
</dbReference>
<dbReference type="GO" id="GO:0008237">
    <property type="term" value="F:metallopeptidase activity"/>
    <property type="evidence" value="ECO:0007669"/>
    <property type="project" value="InterPro"/>
</dbReference>
<evidence type="ECO:0000256" key="3">
    <source>
        <dbReference type="ARBA" id="ARBA00017363"/>
    </source>
</evidence>
<dbReference type="SUPFAM" id="SSF48371">
    <property type="entry name" value="ARM repeat"/>
    <property type="match status" value="1"/>
</dbReference>
<dbReference type="InterPro" id="IPR014782">
    <property type="entry name" value="Peptidase_M1_dom"/>
</dbReference>
<evidence type="ECO:0000256" key="1">
    <source>
        <dbReference type="ARBA" id="ARBA00004123"/>
    </source>
</evidence>
<feature type="domain" description="Transcription initiation factor TFIID subunit 2 Ig-like" evidence="10">
    <location>
        <begin position="501"/>
        <end position="645"/>
    </location>
</feature>
<sequence length="1427" mass="159402">MAKARKQQKEAENGNTDESTTAVVAHQTICLSIDTIKRRLYGYTELQVIVPLNGIIGLRAHNLVIENVKVDGEVAEFQLFPVHNHLHINNENKWSSVSSASLAADAARSVYLSCIDREFVPNLLIMCVSNELEQPLSEFKQDSKLIRIEYFVENDESGIYFDKDVVYVDNRTRCWFPCMDDSELQCCCYHMEFTVANNLVAASTGTLLYSVLNEDDDTARKTYVYKVEVPVSARLLSLLVAPFEIFADSDSGGCVLSHMCLPNNLARLRNTVGFFHSLFKYYEDYLDTSFPFGSYTQVFIAPEMAISSLSVGASMSVFSSKILYDEKVIDQTMETRIKLAYALARQWFGVYITAASPNDDWLIDGLAWFLTDLFIKQFLGNNEARYRRYKANCAVCKSDDSAATALCCSSSCKDLYGTKCIGFIGKLRSWKSVAVLQMLEKQMGPESFRKILQRIVIRAKDATHSLRSLSSKEFRQFANKIGNLERPFLKEFFPRWIESYGCPVLKMGFSYSKRKNIFELAVMRGFTAMPDTSIAPANSKAESENREGGWPGMMSIRVHELDGMYDHPILPMAGETGHLLEIQCHSKLAAKRRPKNSAKPDGSDGNDEAPPGVSNNIHCSNESPLLWIRADPEMEYLAEIHFNQPVQMWINQLEKDKDVVAQAQAIATLEMLPQPSFSVVNALNSILTDSKAFWRIRVEVAFTLANTASEETDWAGLHHLLKFYKSRRCDANTGLPKANDFRDFPEYFVLKAIPHAIAMVRSSDNKSPREAVEFILQLLKYNDNNGNPFSDVFWLASLVQSIGELEFGQQNIILLSSILKRVDRLLQFDRLMPSYNGVLTVSCIRTLTQIALKLDGFIPLDCVFELIKPFRSPDAIWEVRIEATRALLDLEFQCSGIDVALMRFITYLEEESSFKGQLKLGVHALRLCQLAGSILDISVRSETLVALLCLLECPAAINNVNLRHYLFCILQVLAGRPPTLSGVPRDETLRMGHAETCTELKNIFAALVKQSKPPVCTLNPTYEDASVVPGPTKEVDTEEIKSPLPLLDTSTLAHGVPVFPESTDTIFNSHEQNVPVIDLSHDVSTIPESLAEINDISKCDEQNQKILRQDSSMFVEGARKLDTVSCSQEQRKPVVKLKVKQSVATSKAEDAENAKYGKSQGGHDYADHGASSSFSSQRNLKETVSNQNIEDVNSCHDVGSHVTASIGSAKLASDGDELLKELQCTADSSKNLILSPPDTQLLPDVADVDIESRTYVSLQSISGTINAPDYDLLTAENPFVHTTGKEKKKSKDKKRKGHDRKRRRDDPEYLERKRMKKEKKQKQQLGEPRSRGTTPSLAALCDEEKTKVSIGPLSQEVKSGTYIYESNLATVRGEGQSSPLDQREAHLAAEVASLQMNPAEPSSATRKEGGAPRKILIKLKTRTVGKP</sequence>
<evidence type="ECO:0000256" key="7">
    <source>
        <dbReference type="ARBA" id="ARBA00076306"/>
    </source>
</evidence>
<comment type="subcellular location">
    <subcellularLocation>
        <location evidence="1">Nucleus</location>
    </subcellularLocation>
</comment>
<keyword evidence="4" id="KW-0805">Transcription regulation</keyword>
<evidence type="ECO:0000259" key="10">
    <source>
        <dbReference type="Pfam" id="PF25316"/>
    </source>
</evidence>
<dbReference type="Pfam" id="PF25316">
    <property type="entry name" value="TAF2_3rd"/>
    <property type="match status" value="1"/>
</dbReference>
<dbReference type="Proteomes" id="UP001237642">
    <property type="component" value="Unassembled WGS sequence"/>
</dbReference>
<dbReference type="GO" id="GO:0016251">
    <property type="term" value="F:RNA polymerase II general transcription initiation factor activity"/>
    <property type="evidence" value="ECO:0007669"/>
    <property type="project" value="TreeGrafter"/>
</dbReference>
<dbReference type="InterPro" id="IPR037813">
    <property type="entry name" value="TAF2"/>
</dbReference>
<feature type="region of interest" description="Disordered" evidence="8">
    <location>
        <begin position="590"/>
        <end position="617"/>
    </location>
</feature>
<keyword evidence="5" id="KW-0804">Transcription</keyword>
<comment type="caution">
    <text evidence="12">The sequence shown here is derived from an EMBL/GenBank/DDBJ whole genome shotgun (WGS) entry which is preliminary data.</text>
</comment>
<evidence type="ECO:0000256" key="5">
    <source>
        <dbReference type="ARBA" id="ARBA00023163"/>
    </source>
</evidence>
<dbReference type="Gene3D" id="1.10.390.10">
    <property type="entry name" value="Neutral Protease Domain 2"/>
    <property type="match status" value="1"/>
</dbReference>
<protein>
    <recommendedName>
        <fullName evidence="3">Transcription initiation factor TFIID subunit 2</fullName>
    </recommendedName>
    <alternativeName>
        <fullName evidence="7">TBP-associated factor 2</fullName>
    </alternativeName>
</protein>
<dbReference type="PANTHER" id="PTHR15137:SF9">
    <property type="entry name" value="TRANSCRIPTION INITIATION FACTOR TFIID SUBUNIT 2"/>
    <property type="match status" value="1"/>
</dbReference>
<feature type="region of interest" description="Disordered" evidence="8">
    <location>
        <begin position="1395"/>
        <end position="1427"/>
    </location>
</feature>
<name>A0AAD8M4V1_9APIA</name>
<dbReference type="PANTHER" id="PTHR15137">
    <property type="entry name" value="TRANSCRIPTION INITIATION FACTOR TFIID"/>
    <property type="match status" value="1"/>
</dbReference>
<reference evidence="12" key="1">
    <citation type="submission" date="2023-02" db="EMBL/GenBank/DDBJ databases">
        <title>Genome of toxic invasive species Heracleum sosnowskyi carries increased number of genes despite the absence of recent whole-genome duplications.</title>
        <authorList>
            <person name="Schelkunov M."/>
            <person name="Shtratnikova V."/>
            <person name="Makarenko M."/>
            <person name="Klepikova A."/>
            <person name="Omelchenko D."/>
            <person name="Novikova G."/>
            <person name="Obukhova E."/>
            <person name="Bogdanov V."/>
            <person name="Penin A."/>
            <person name="Logacheva M."/>
        </authorList>
    </citation>
    <scope>NUCLEOTIDE SEQUENCE</scope>
    <source>
        <strain evidence="12">Hsosn_3</strain>
        <tissue evidence="12">Leaf</tissue>
    </source>
</reference>
<accession>A0AAD8M4V1</accession>
<evidence type="ECO:0000256" key="2">
    <source>
        <dbReference type="ARBA" id="ARBA00010937"/>
    </source>
</evidence>
<feature type="domain" description="Peptidase M1 membrane alanine aminopeptidase" evidence="9">
    <location>
        <begin position="277"/>
        <end position="467"/>
    </location>
</feature>
<dbReference type="InterPro" id="IPR016024">
    <property type="entry name" value="ARM-type_fold"/>
</dbReference>
<evidence type="ECO:0000313" key="12">
    <source>
        <dbReference type="EMBL" id="KAK1359659.1"/>
    </source>
</evidence>
<dbReference type="GO" id="GO:0000976">
    <property type="term" value="F:transcription cis-regulatory region binding"/>
    <property type="evidence" value="ECO:0007669"/>
    <property type="project" value="TreeGrafter"/>
</dbReference>
<feature type="region of interest" description="Disordered" evidence="8">
    <location>
        <begin position="1281"/>
        <end position="1339"/>
    </location>
</feature>
<dbReference type="SUPFAM" id="SSF63737">
    <property type="entry name" value="Leukotriene A4 hydrolase N-terminal domain"/>
    <property type="match status" value="1"/>
</dbReference>
<keyword evidence="13" id="KW-1185">Reference proteome</keyword>
<organism evidence="12 13">
    <name type="scientific">Heracleum sosnowskyi</name>
    <dbReference type="NCBI Taxonomy" id="360622"/>
    <lineage>
        <taxon>Eukaryota</taxon>
        <taxon>Viridiplantae</taxon>
        <taxon>Streptophyta</taxon>
        <taxon>Embryophyta</taxon>
        <taxon>Tracheophyta</taxon>
        <taxon>Spermatophyta</taxon>
        <taxon>Magnoliopsida</taxon>
        <taxon>eudicotyledons</taxon>
        <taxon>Gunneridae</taxon>
        <taxon>Pentapetalae</taxon>
        <taxon>asterids</taxon>
        <taxon>campanulids</taxon>
        <taxon>Apiales</taxon>
        <taxon>Apiaceae</taxon>
        <taxon>Apioideae</taxon>
        <taxon>apioid superclade</taxon>
        <taxon>Tordylieae</taxon>
        <taxon>Tordyliinae</taxon>
        <taxon>Heracleum</taxon>
    </lineage>
</organism>
<feature type="compositionally biased region" description="Polar residues" evidence="8">
    <location>
        <begin position="1395"/>
        <end position="1404"/>
    </location>
</feature>
<dbReference type="GO" id="GO:0008270">
    <property type="term" value="F:zinc ion binding"/>
    <property type="evidence" value="ECO:0007669"/>
    <property type="project" value="InterPro"/>
</dbReference>
<keyword evidence="6" id="KW-0539">Nucleus</keyword>
<evidence type="ECO:0000313" key="13">
    <source>
        <dbReference type="Proteomes" id="UP001237642"/>
    </source>
</evidence>
<dbReference type="Gene3D" id="2.60.40.1730">
    <property type="entry name" value="tricorn interacting facor f3 domain"/>
    <property type="match status" value="1"/>
</dbReference>
<feature type="compositionally biased region" description="Basic residues" evidence="8">
    <location>
        <begin position="1313"/>
        <end position="1322"/>
    </location>
</feature>
<dbReference type="Pfam" id="PF25577">
    <property type="entry name" value="TPR_TAF2_C"/>
    <property type="match status" value="1"/>
</dbReference>
<reference evidence="12" key="2">
    <citation type="submission" date="2023-05" db="EMBL/GenBank/DDBJ databases">
        <authorList>
            <person name="Schelkunov M.I."/>
        </authorList>
    </citation>
    <scope>NUCLEOTIDE SEQUENCE</scope>
    <source>
        <strain evidence="12">Hsosn_3</strain>
        <tissue evidence="12">Leaf</tissue>
    </source>
</reference>
<evidence type="ECO:0000256" key="8">
    <source>
        <dbReference type="SAM" id="MobiDB-lite"/>
    </source>
</evidence>
<comment type="similarity">
    <text evidence="2">Belongs to the TAF2 family.</text>
</comment>
<dbReference type="GO" id="GO:0005669">
    <property type="term" value="C:transcription factor TFIID complex"/>
    <property type="evidence" value="ECO:0007669"/>
    <property type="project" value="InterPro"/>
</dbReference>
<feature type="region of interest" description="Disordered" evidence="8">
    <location>
        <begin position="1142"/>
        <end position="1183"/>
    </location>
</feature>
<dbReference type="InterPro" id="IPR027268">
    <property type="entry name" value="Peptidase_M4/M1_CTD_sf"/>
</dbReference>
<dbReference type="InterPro" id="IPR057991">
    <property type="entry name" value="TPR_TAF2_C"/>
</dbReference>
<dbReference type="SUPFAM" id="SSF55486">
    <property type="entry name" value="Metalloproteases ('zincins'), catalytic domain"/>
    <property type="match status" value="1"/>
</dbReference>
<evidence type="ECO:0000256" key="4">
    <source>
        <dbReference type="ARBA" id="ARBA00023015"/>
    </source>
</evidence>
<dbReference type="InterPro" id="IPR042097">
    <property type="entry name" value="Aminopeptidase_N-like_N_sf"/>
</dbReference>
<feature type="compositionally biased region" description="Basic residues" evidence="8">
    <location>
        <begin position="1286"/>
        <end position="1303"/>
    </location>
</feature>
<evidence type="ECO:0000259" key="11">
    <source>
        <dbReference type="Pfam" id="PF25577"/>
    </source>
</evidence>
<dbReference type="EMBL" id="JAUIZM010000010">
    <property type="protein sequence ID" value="KAK1359659.1"/>
    <property type="molecule type" value="Genomic_DNA"/>
</dbReference>
<evidence type="ECO:0000256" key="6">
    <source>
        <dbReference type="ARBA" id="ARBA00023242"/>
    </source>
</evidence>
<evidence type="ECO:0000259" key="9">
    <source>
        <dbReference type="Pfam" id="PF01433"/>
    </source>
</evidence>
<dbReference type="InterPro" id="IPR057345">
    <property type="entry name" value="Ig-like_TAF2"/>
</dbReference>
<feature type="compositionally biased region" description="Polar residues" evidence="8">
    <location>
        <begin position="1170"/>
        <end position="1183"/>
    </location>
</feature>
<dbReference type="FunFam" id="1.10.390.10:FF:000011">
    <property type="entry name" value="Transcription initiation factor TFIID subunit"/>
    <property type="match status" value="1"/>
</dbReference>
<dbReference type="GO" id="GO:0003682">
    <property type="term" value="F:chromatin binding"/>
    <property type="evidence" value="ECO:0007669"/>
    <property type="project" value="TreeGrafter"/>
</dbReference>
<dbReference type="Pfam" id="PF01433">
    <property type="entry name" value="Peptidase_M1"/>
    <property type="match status" value="1"/>
</dbReference>
<feature type="domain" description="Transcription initiation factor TFIID subunit 2 TPR repeats" evidence="11">
    <location>
        <begin position="648"/>
        <end position="914"/>
    </location>
</feature>
<proteinExistence type="inferred from homology"/>